<keyword evidence="2" id="KW-1185">Reference proteome</keyword>
<accession>A0A0L7QKC1</accession>
<proteinExistence type="predicted"/>
<dbReference type="EMBL" id="KQ414954">
    <property type="protein sequence ID" value="KOC59068.1"/>
    <property type="molecule type" value="Genomic_DNA"/>
</dbReference>
<protein>
    <submittedName>
        <fullName evidence="1">Uncharacterized protein</fullName>
    </submittedName>
</protein>
<dbReference type="AlphaFoldDB" id="A0A0L7QKC1"/>
<name>A0A0L7QKC1_9HYME</name>
<sequence>MNHPEGSPAYDPFPQFSFNDHYAAIKERYRNIAEFRSSSDLIEYSLLLSSVPPCKLRRPG</sequence>
<dbReference type="Proteomes" id="UP000053825">
    <property type="component" value="Unassembled WGS sequence"/>
</dbReference>
<gene>
    <name evidence="1" type="ORF">WH47_12661</name>
</gene>
<evidence type="ECO:0000313" key="1">
    <source>
        <dbReference type="EMBL" id="KOC59068.1"/>
    </source>
</evidence>
<organism evidence="1 2">
    <name type="scientific">Habropoda laboriosa</name>
    <dbReference type="NCBI Taxonomy" id="597456"/>
    <lineage>
        <taxon>Eukaryota</taxon>
        <taxon>Metazoa</taxon>
        <taxon>Ecdysozoa</taxon>
        <taxon>Arthropoda</taxon>
        <taxon>Hexapoda</taxon>
        <taxon>Insecta</taxon>
        <taxon>Pterygota</taxon>
        <taxon>Neoptera</taxon>
        <taxon>Endopterygota</taxon>
        <taxon>Hymenoptera</taxon>
        <taxon>Apocrita</taxon>
        <taxon>Aculeata</taxon>
        <taxon>Apoidea</taxon>
        <taxon>Anthophila</taxon>
        <taxon>Apidae</taxon>
        <taxon>Habropoda</taxon>
    </lineage>
</organism>
<reference evidence="1 2" key="1">
    <citation type="submission" date="2015-07" db="EMBL/GenBank/DDBJ databases">
        <title>The genome of Habropoda laboriosa.</title>
        <authorList>
            <person name="Pan H."/>
            <person name="Kapheim K."/>
        </authorList>
    </citation>
    <scope>NUCLEOTIDE SEQUENCE [LARGE SCALE GENOMIC DNA]</scope>
    <source>
        <strain evidence="1">0110345459</strain>
    </source>
</reference>
<evidence type="ECO:0000313" key="2">
    <source>
        <dbReference type="Proteomes" id="UP000053825"/>
    </source>
</evidence>